<dbReference type="GO" id="GO:0008273">
    <property type="term" value="F:calcium, potassium:sodium antiporter activity"/>
    <property type="evidence" value="ECO:0007669"/>
    <property type="project" value="TreeGrafter"/>
</dbReference>
<accession>A0A0R1VYN5</accession>
<keyword evidence="4 5" id="KW-0472">Membrane</keyword>
<keyword evidence="3 5" id="KW-1133">Transmembrane helix</keyword>
<dbReference type="PATRIC" id="fig|1423735.3.peg.1300"/>
<feature type="transmembrane region" description="Helical" evidence="5">
    <location>
        <begin position="111"/>
        <end position="130"/>
    </location>
</feature>
<reference evidence="7 8" key="1">
    <citation type="journal article" date="2015" name="Genome Announc.">
        <title>Expanding the biotechnology potential of lactobacilli through comparative genomics of 213 strains and associated genera.</title>
        <authorList>
            <person name="Sun Z."/>
            <person name="Harris H.M."/>
            <person name="McCann A."/>
            <person name="Guo C."/>
            <person name="Argimon S."/>
            <person name="Zhang W."/>
            <person name="Yang X."/>
            <person name="Jeffery I.B."/>
            <person name="Cooney J.C."/>
            <person name="Kagawa T.F."/>
            <person name="Liu W."/>
            <person name="Song Y."/>
            <person name="Salvetti E."/>
            <person name="Wrobel A."/>
            <person name="Rasinkangas P."/>
            <person name="Parkhill J."/>
            <person name="Rea M.C."/>
            <person name="O'Sullivan O."/>
            <person name="Ritari J."/>
            <person name="Douillard F.P."/>
            <person name="Paul Ross R."/>
            <person name="Yang R."/>
            <person name="Briner A.E."/>
            <person name="Felis G.E."/>
            <person name="de Vos W.M."/>
            <person name="Barrangou R."/>
            <person name="Klaenhammer T.R."/>
            <person name="Caufield P.W."/>
            <person name="Cui Y."/>
            <person name="Zhang H."/>
            <person name="O'Toole P.W."/>
        </authorList>
    </citation>
    <scope>NUCLEOTIDE SEQUENCE [LARGE SCALE GENOMIC DNA]</scope>
    <source>
        <strain evidence="7 8">DSM 17758</strain>
    </source>
</reference>
<feature type="transmembrane region" description="Helical" evidence="5">
    <location>
        <begin position="188"/>
        <end position="211"/>
    </location>
</feature>
<evidence type="ECO:0000256" key="1">
    <source>
        <dbReference type="ARBA" id="ARBA00004141"/>
    </source>
</evidence>
<feature type="transmembrane region" description="Helical" evidence="5">
    <location>
        <begin position="77"/>
        <end position="99"/>
    </location>
</feature>
<dbReference type="GO" id="GO:0005886">
    <property type="term" value="C:plasma membrane"/>
    <property type="evidence" value="ECO:0007669"/>
    <property type="project" value="TreeGrafter"/>
</dbReference>
<comment type="caution">
    <text evidence="7">The sequence shown here is derived from an EMBL/GenBank/DDBJ whole genome shotgun (WGS) entry which is preliminary data.</text>
</comment>
<dbReference type="InterPro" id="IPR004837">
    <property type="entry name" value="NaCa_Exmemb"/>
</dbReference>
<evidence type="ECO:0000313" key="8">
    <source>
        <dbReference type="Proteomes" id="UP000051315"/>
    </source>
</evidence>
<protein>
    <submittedName>
        <fullName evidence="7">H+ Ca2+ antiporter</fullName>
    </submittedName>
</protein>
<feature type="transmembrane region" description="Helical" evidence="5">
    <location>
        <begin position="248"/>
        <end position="269"/>
    </location>
</feature>
<organism evidence="7 8">
    <name type="scientific">Lapidilactobacillus concavus DSM 17758</name>
    <dbReference type="NCBI Taxonomy" id="1423735"/>
    <lineage>
        <taxon>Bacteria</taxon>
        <taxon>Bacillati</taxon>
        <taxon>Bacillota</taxon>
        <taxon>Bacilli</taxon>
        <taxon>Lactobacillales</taxon>
        <taxon>Lactobacillaceae</taxon>
        <taxon>Lapidilactobacillus</taxon>
    </lineage>
</organism>
<dbReference type="EMBL" id="AZFX01000036">
    <property type="protein sequence ID" value="KRM10650.1"/>
    <property type="molecule type" value="Genomic_DNA"/>
</dbReference>
<gene>
    <name evidence="7" type="ORF">FC15_GL001254</name>
</gene>
<evidence type="ECO:0000259" key="6">
    <source>
        <dbReference type="Pfam" id="PF01699"/>
    </source>
</evidence>
<dbReference type="RefSeq" id="WP_057823974.1">
    <property type="nucleotide sequence ID" value="NZ_AZFX01000036.1"/>
</dbReference>
<keyword evidence="2 5" id="KW-0812">Transmembrane</keyword>
<dbReference type="InterPro" id="IPR004481">
    <property type="entry name" value="K/Na/Ca-exchanger"/>
</dbReference>
<feature type="transmembrane region" description="Helical" evidence="5">
    <location>
        <begin position="6"/>
        <end position="24"/>
    </location>
</feature>
<dbReference type="PANTHER" id="PTHR10846:SF8">
    <property type="entry name" value="INNER MEMBRANE PROTEIN YRBG"/>
    <property type="match status" value="1"/>
</dbReference>
<feature type="domain" description="Sodium/calcium exchanger membrane region" evidence="6">
    <location>
        <begin position="191"/>
        <end position="333"/>
    </location>
</feature>
<sequence>MHEFFVNLPFLIILISFLAALWLLSKSADYLTENAIELSEILGVPEMIIGATIVSIGTTLPEFSTSLVAIANHATELALGNSLGSVMTNGGLILGISSLYGSIPVSKKSRLAVWSIIGGMLMIVLVLLPQLSAKSLILPSWLGIGFLIFLPLYLFRSFRTPKAPASPNLTVEKTPSSAKRSKHSTSQLIIKILVAALIVTFSSTILVQTVQVTAERFNVSATIISATIVALGTSLPELSTSVSAARKGYGSLAFGNLMGASLMNVFLVLGTAMAFSKPAITVPLQFLEFHLPLILITFAYIIIAIYNTKKFELTKKEGILFLFIYLVYLLINIFG</sequence>
<feature type="transmembrane region" description="Helical" evidence="5">
    <location>
        <begin position="217"/>
        <end position="236"/>
    </location>
</feature>
<dbReference type="Proteomes" id="UP000051315">
    <property type="component" value="Unassembled WGS sequence"/>
</dbReference>
<evidence type="ECO:0000256" key="3">
    <source>
        <dbReference type="ARBA" id="ARBA00022989"/>
    </source>
</evidence>
<comment type="subcellular location">
    <subcellularLocation>
        <location evidence="1">Membrane</location>
        <topology evidence="1">Multi-pass membrane protein</topology>
    </subcellularLocation>
</comment>
<evidence type="ECO:0000256" key="4">
    <source>
        <dbReference type="ARBA" id="ARBA00023136"/>
    </source>
</evidence>
<proteinExistence type="predicted"/>
<name>A0A0R1VYN5_9LACO</name>
<evidence type="ECO:0000256" key="2">
    <source>
        <dbReference type="ARBA" id="ARBA00022692"/>
    </source>
</evidence>
<feature type="domain" description="Sodium/calcium exchanger membrane region" evidence="6">
    <location>
        <begin position="14"/>
        <end position="157"/>
    </location>
</feature>
<dbReference type="Pfam" id="PF01699">
    <property type="entry name" value="Na_Ca_ex"/>
    <property type="match status" value="2"/>
</dbReference>
<keyword evidence="8" id="KW-1185">Reference proteome</keyword>
<dbReference type="OrthoDB" id="9794225at2"/>
<dbReference type="AlphaFoldDB" id="A0A0R1VYN5"/>
<feature type="transmembrane region" description="Helical" evidence="5">
    <location>
        <begin position="136"/>
        <end position="155"/>
    </location>
</feature>
<evidence type="ECO:0000313" key="7">
    <source>
        <dbReference type="EMBL" id="KRM10650.1"/>
    </source>
</evidence>
<dbReference type="PANTHER" id="PTHR10846">
    <property type="entry name" value="SODIUM/POTASSIUM/CALCIUM EXCHANGER"/>
    <property type="match status" value="1"/>
</dbReference>
<dbReference type="GO" id="GO:0005262">
    <property type="term" value="F:calcium channel activity"/>
    <property type="evidence" value="ECO:0007669"/>
    <property type="project" value="TreeGrafter"/>
</dbReference>
<feature type="transmembrane region" description="Helical" evidence="5">
    <location>
        <begin position="318"/>
        <end position="334"/>
    </location>
</feature>
<dbReference type="Gene3D" id="1.20.1420.30">
    <property type="entry name" value="NCX, central ion-binding region"/>
    <property type="match status" value="1"/>
</dbReference>
<dbReference type="InterPro" id="IPR044880">
    <property type="entry name" value="NCX_ion-bd_dom_sf"/>
</dbReference>
<dbReference type="GO" id="GO:0006874">
    <property type="term" value="P:intracellular calcium ion homeostasis"/>
    <property type="evidence" value="ECO:0007669"/>
    <property type="project" value="TreeGrafter"/>
</dbReference>
<feature type="transmembrane region" description="Helical" evidence="5">
    <location>
        <begin position="289"/>
        <end position="306"/>
    </location>
</feature>
<evidence type="ECO:0000256" key="5">
    <source>
        <dbReference type="SAM" id="Phobius"/>
    </source>
</evidence>